<keyword evidence="4 5" id="KW-0472">Membrane</keyword>
<dbReference type="InterPro" id="IPR007016">
    <property type="entry name" value="O-antigen_ligase-rel_domated"/>
</dbReference>
<feature type="transmembrane region" description="Helical" evidence="5">
    <location>
        <begin position="6"/>
        <end position="35"/>
    </location>
</feature>
<evidence type="ECO:0000256" key="2">
    <source>
        <dbReference type="ARBA" id="ARBA00022692"/>
    </source>
</evidence>
<evidence type="ECO:0000256" key="1">
    <source>
        <dbReference type="ARBA" id="ARBA00004141"/>
    </source>
</evidence>
<reference evidence="7" key="1">
    <citation type="journal article" date="2014" name="Int. J. Syst. Evol. Microbiol.">
        <title>Complete genome sequence of Corynebacterium casei LMG S-19264T (=DSM 44701T), isolated from a smear-ripened cheese.</title>
        <authorList>
            <consortium name="US DOE Joint Genome Institute (JGI-PGF)"/>
            <person name="Walter F."/>
            <person name="Albersmeier A."/>
            <person name="Kalinowski J."/>
            <person name="Ruckert C."/>
        </authorList>
    </citation>
    <scope>NUCLEOTIDE SEQUENCE</scope>
    <source>
        <strain evidence="7">CGMCC 1.12195</strain>
    </source>
</reference>
<name>A0A917M709_9SPHI</name>
<feature type="transmembrane region" description="Helical" evidence="5">
    <location>
        <begin position="104"/>
        <end position="132"/>
    </location>
</feature>
<dbReference type="Pfam" id="PF04932">
    <property type="entry name" value="Wzy_C"/>
    <property type="match status" value="1"/>
</dbReference>
<sequence>MIYFSGVLLGVWVCILSMSRTSMLGAATAIVIILLFSLKNNYLKPLIVLLIVLGAVLVISYIDLQSLDYANRGNTREETWASMYEEASKLPFFGKGRSGATTNAYLFAIVAGGLLGAFFFFRTVLASIAVFFTRNIARYHQTIILCALIGLILITSMLEGYLLDAAGIPVFTYWMILCYIK</sequence>
<evidence type="ECO:0000313" key="8">
    <source>
        <dbReference type="Proteomes" id="UP000660862"/>
    </source>
</evidence>
<protein>
    <recommendedName>
        <fullName evidence="6">O-antigen ligase-related domain-containing protein</fullName>
    </recommendedName>
</protein>
<dbReference type="EMBL" id="BMER01000001">
    <property type="protein sequence ID" value="GGG83123.1"/>
    <property type="molecule type" value="Genomic_DNA"/>
</dbReference>
<dbReference type="Proteomes" id="UP000660862">
    <property type="component" value="Unassembled WGS sequence"/>
</dbReference>
<gene>
    <name evidence="7" type="ORF">GCM10007415_15130</name>
</gene>
<feature type="transmembrane region" description="Helical" evidence="5">
    <location>
        <begin position="139"/>
        <end position="155"/>
    </location>
</feature>
<organism evidence="7 8">
    <name type="scientific">Parapedobacter pyrenivorans</name>
    <dbReference type="NCBI Taxonomy" id="1305674"/>
    <lineage>
        <taxon>Bacteria</taxon>
        <taxon>Pseudomonadati</taxon>
        <taxon>Bacteroidota</taxon>
        <taxon>Sphingobacteriia</taxon>
        <taxon>Sphingobacteriales</taxon>
        <taxon>Sphingobacteriaceae</taxon>
        <taxon>Parapedobacter</taxon>
    </lineage>
</organism>
<keyword evidence="8" id="KW-1185">Reference proteome</keyword>
<dbReference type="AlphaFoldDB" id="A0A917M709"/>
<accession>A0A917M709</accession>
<evidence type="ECO:0000256" key="5">
    <source>
        <dbReference type="SAM" id="Phobius"/>
    </source>
</evidence>
<evidence type="ECO:0000313" key="7">
    <source>
        <dbReference type="EMBL" id="GGG83123.1"/>
    </source>
</evidence>
<feature type="transmembrane region" description="Helical" evidence="5">
    <location>
        <begin position="42"/>
        <end position="62"/>
    </location>
</feature>
<evidence type="ECO:0000259" key="6">
    <source>
        <dbReference type="Pfam" id="PF04932"/>
    </source>
</evidence>
<evidence type="ECO:0000256" key="3">
    <source>
        <dbReference type="ARBA" id="ARBA00022989"/>
    </source>
</evidence>
<evidence type="ECO:0000256" key="4">
    <source>
        <dbReference type="ARBA" id="ARBA00023136"/>
    </source>
</evidence>
<reference evidence="7" key="2">
    <citation type="submission" date="2020-09" db="EMBL/GenBank/DDBJ databases">
        <authorList>
            <person name="Sun Q."/>
            <person name="Zhou Y."/>
        </authorList>
    </citation>
    <scope>NUCLEOTIDE SEQUENCE</scope>
    <source>
        <strain evidence="7">CGMCC 1.12195</strain>
    </source>
</reference>
<keyword evidence="3 5" id="KW-1133">Transmembrane helix</keyword>
<proteinExistence type="predicted"/>
<comment type="caution">
    <text evidence="7">The sequence shown here is derived from an EMBL/GenBank/DDBJ whole genome shotgun (WGS) entry which is preliminary data.</text>
</comment>
<keyword evidence="2 5" id="KW-0812">Transmembrane</keyword>
<dbReference type="GO" id="GO:0016020">
    <property type="term" value="C:membrane"/>
    <property type="evidence" value="ECO:0007669"/>
    <property type="project" value="UniProtKB-SubCell"/>
</dbReference>
<comment type="subcellular location">
    <subcellularLocation>
        <location evidence="1">Membrane</location>
        <topology evidence="1">Multi-pass membrane protein</topology>
    </subcellularLocation>
</comment>
<feature type="domain" description="O-antigen ligase-related" evidence="6">
    <location>
        <begin position="7"/>
        <end position="101"/>
    </location>
</feature>